<dbReference type="InterPro" id="IPR005829">
    <property type="entry name" value="Sugar_transporter_CS"/>
</dbReference>
<feature type="transmembrane region" description="Helical" evidence="7">
    <location>
        <begin position="138"/>
        <end position="160"/>
    </location>
</feature>
<keyword evidence="2" id="KW-0813">Transport</keyword>
<evidence type="ECO:0000256" key="3">
    <source>
        <dbReference type="ARBA" id="ARBA00022475"/>
    </source>
</evidence>
<comment type="subcellular location">
    <subcellularLocation>
        <location evidence="1">Cell membrane</location>
        <topology evidence="1">Multi-pass membrane protein</topology>
    </subcellularLocation>
</comment>
<evidence type="ECO:0000256" key="4">
    <source>
        <dbReference type="ARBA" id="ARBA00022692"/>
    </source>
</evidence>
<evidence type="ECO:0000256" key="1">
    <source>
        <dbReference type="ARBA" id="ARBA00004651"/>
    </source>
</evidence>
<feature type="transmembrane region" description="Helical" evidence="7">
    <location>
        <begin position="243"/>
        <end position="266"/>
    </location>
</feature>
<feature type="transmembrane region" description="Helical" evidence="7">
    <location>
        <begin position="42"/>
        <end position="67"/>
    </location>
</feature>
<keyword evidence="10" id="KW-1185">Reference proteome</keyword>
<evidence type="ECO:0000256" key="5">
    <source>
        <dbReference type="ARBA" id="ARBA00022989"/>
    </source>
</evidence>
<dbReference type="PANTHER" id="PTHR23517">
    <property type="entry name" value="RESISTANCE PROTEIN MDTM, PUTATIVE-RELATED-RELATED"/>
    <property type="match status" value="1"/>
</dbReference>
<feature type="transmembrane region" description="Helical" evidence="7">
    <location>
        <begin position="209"/>
        <end position="231"/>
    </location>
</feature>
<feature type="transmembrane region" description="Helical" evidence="7">
    <location>
        <begin position="12"/>
        <end position="30"/>
    </location>
</feature>
<dbReference type="PROSITE" id="PS50850">
    <property type="entry name" value="MFS"/>
    <property type="match status" value="1"/>
</dbReference>
<accession>A0A4R8A4R5</accession>
<reference evidence="9 10" key="1">
    <citation type="submission" date="2019-03" db="EMBL/GenBank/DDBJ databases">
        <title>Genomic Encyclopedia of Type Strains, Phase III (KMG-III): the genomes of soil and plant-associated and newly described type strains.</title>
        <authorList>
            <person name="Whitman W."/>
        </authorList>
    </citation>
    <scope>NUCLEOTIDE SEQUENCE [LARGE SCALE GENOMIC DNA]</scope>
    <source>
        <strain evidence="9 10">VKM Ac-2570</strain>
    </source>
</reference>
<dbReference type="RefSeq" id="WP_238174230.1">
    <property type="nucleotide sequence ID" value="NZ_SODF01000001.1"/>
</dbReference>
<evidence type="ECO:0000256" key="7">
    <source>
        <dbReference type="SAM" id="Phobius"/>
    </source>
</evidence>
<protein>
    <submittedName>
        <fullName evidence="9">Putative MFS family arabinose efflux permease</fullName>
    </submittedName>
</protein>
<keyword evidence="6 7" id="KW-0472">Membrane</keyword>
<dbReference type="PROSITE" id="PS00216">
    <property type="entry name" value="SUGAR_TRANSPORT_1"/>
    <property type="match status" value="1"/>
</dbReference>
<keyword evidence="3" id="KW-1003">Cell membrane</keyword>
<feature type="transmembrane region" description="Helical" evidence="7">
    <location>
        <begin position="79"/>
        <end position="98"/>
    </location>
</feature>
<evidence type="ECO:0000313" key="10">
    <source>
        <dbReference type="Proteomes" id="UP000295447"/>
    </source>
</evidence>
<dbReference type="AlphaFoldDB" id="A0A4R8A4R5"/>
<feature type="transmembrane region" description="Helical" evidence="7">
    <location>
        <begin position="104"/>
        <end position="126"/>
    </location>
</feature>
<evidence type="ECO:0000256" key="6">
    <source>
        <dbReference type="ARBA" id="ARBA00023136"/>
    </source>
</evidence>
<dbReference type="GO" id="GO:0022857">
    <property type="term" value="F:transmembrane transporter activity"/>
    <property type="evidence" value="ECO:0007669"/>
    <property type="project" value="InterPro"/>
</dbReference>
<evidence type="ECO:0000256" key="2">
    <source>
        <dbReference type="ARBA" id="ARBA00022448"/>
    </source>
</evidence>
<feature type="domain" description="Major facilitator superfamily (MFS) profile" evidence="8">
    <location>
        <begin position="1"/>
        <end position="390"/>
    </location>
</feature>
<evidence type="ECO:0000313" key="9">
    <source>
        <dbReference type="EMBL" id="TDW24478.1"/>
    </source>
</evidence>
<dbReference type="GO" id="GO:0005886">
    <property type="term" value="C:plasma membrane"/>
    <property type="evidence" value="ECO:0007669"/>
    <property type="project" value="UniProtKB-SubCell"/>
</dbReference>
<dbReference type="Pfam" id="PF07690">
    <property type="entry name" value="MFS_1"/>
    <property type="match status" value="1"/>
</dbReference>
<dbReference type="EMBL" id="SODF01000001">
    <property type="protein sequence ID" value="TDW24478.1"/>
    <property type="molecule type" value="Genomic_DNA"/>
</dbReference>
<evidence type="ECO:0000259" key="8">
    <source>
        <dbReference type="PROSITE" id="PS50850"/>
    </source>
</evidence>
<feature type="transmembrane region" description="Helical" evidence="7">
    <location>
        <begin position="336"/>
        <end position="357"/>
    </location>
</feature>
<dbReference type="InterPro" id="IPR011701">
    <property type="entry name" value="MFS"/>
</dbReference>
<dbReference type="InterPro" id="IPR036259">
    <property type="entry name" value="MFS_trans_sf"/>
</dbReference>
<proteinExistence type="predicted"/>
<gene>
    <name evidence="9" type="ORF">EV650_3358</name>
</gene>
<keyword evidence="4 7" id="KW-0812">Transmembrane</keyword>
<feature type="transmembrane region" description="Helical" evidence="7">
    <location>
        <begin position="273"/>
        <end position="292"/>
    </location>
</feature>
<feature type="transmembrane region" description="Helical" evidence="7">
    <location>
        <begin position="363"/>
        <end position="384"/>
    </location>
</feature>
<feature type="transmembrane region" description="Helical" evidence="7">
    <location>
        <begin position="166"/>
        <end position="188"/>
    </location>
</feature>
<feature type="transmembrane region" description="Helical" evidence="7">
    <location>
        <begin position="298"/>
        <end position="324"/>
    </location>
</feature>
<dbReference type="InterPro" id="IPR020846">
    <property type="entry name" value="MFS_dom"/>
</dbReference>
<keyword evidence="5 7" id="KW-1133">Transmembrane helix</keyword>
<dbReference type="PANTHER" id="PTHR23517:SF13">
    <property type="entry name" value="MAJOR FACILITATOR SUPERFAMILY MFS_1"/>
    <property type="match status" value="1"/>
</dbReference>
<sequence length="390" mass="39868">MQLDLEQRRRVGPMVSAAWIVTAVFALSNSPTPLYVRWQREIGFSAGTLTVIFATYILGLLLSLVVSGQLADRIGRKPVLIPGVAIAIVACLLFLNASSVGVLLLARLLTGIAVGVVVSAGMAAVVDLGGPERHRQASLIASVSMVLGAGLGPLLAGSLAQWTSAPIVPIFTVELVMLVVALAVACVLRIPRPQRRTSARKLEPLPRRHILFGVAVFAPGITGTSFVLSLGPSLLSKLLDVNSPLIAGGTACVMFLAATGCQFAVARLQVRSILLLGSLSTLLAMAVLMTAVQTATAALVVLAAVLAGVGQGLGQLGGLTLIGTHVSANRRAEANSLMNIGGYIPAGALPVATGYVINAIGLSAGATAFAVVLAVAAVLGGVVVRSVSRY</sequence>
<dbReference type="Gene3D" id="1.20.1250.20">
    <property type="entry name" value="MFS general substrate transporter like domains"/>
    <property type="match status" value="1"/>
</dbReference>
<dbReference type="InterPro" id="IPR050171">
    <property type="entry name" value="MFS_Transporters"/>
</dbReference>
<dbReference type="Proteomes" id="UP000295447">
    <property type="component" value="Unassembled WGS sequence"/>
</dbReference>
<comment type="caution">
    <text evidence="9">The sequence shown here is derived from an EMBL/GenBank/DDBJ whole genome shotgun (WGS) entry which is preliminary data.</text>
</comment>
<dbReference type="SUPFAM" id="SSF103473">
    <property type="entry name" value="MFS general substrate transporter"/>
    <property type="match status" value="1"/>
</dbReference>
<name>A0A4R8A4R5_9ACTN</name>
<organism evidence="9 10">
    <name type="scientific">Kribbella kalugense</name>
    <dbReference type="NCBI Taxonomy" id="2512221"/>
    <lineage>
        <taxon>Bacteria</taxon>
        <taxon>Bacillati</taxon>
        <taxon>Actinomycetota</taxon>
        <taxon>Actinomycetes</taxon>
        <taxon>Propionibacteriales</taxon>
        <taxon>Kribbellaceae</taxon>
        <taxon>Kribbella</taxon>
    </lineage>
</organism>